<dbReference type="EMBL" id="SGVY01000069">
    <property type="protein sequence ID" value="TFH70937.1"/>
    <property type="molecule type" value="Genomic_DNA"/>
</dbReference>
<dbReference type="AlphaFoldDB" id="A0A4Y8UT26"/>
<dbReference type="Gene3D" id="3.40.1350.10">
    <property type="match status" value="1"/>
</dbReference>
<dbReference type="InterPro" id="IPR011856">
    <property type="entry name" value="tRNA_endonuc-like_dom_sf"/>
</dbReference>
<gene>
    <name evidence="3" type="ORF">EXN75_15760</name>
</gene>
<comment type="similarity">
    <text evidence="1 2">Belongs to the UPF0102 family.</text>
</comment>
<evidence type="ECO:0000256" key="2">
    <source>
        <dbReference type="HAMAP-Rule" id="MF_00048"/>
    </source>
</evidence>
<dbReference type="GeneID" id="302996718"/>
<dbReference type="PANTHER" id="PTHR34039:SF1">
    <property type="entry name" value="UPF0102 PROTEIN YRAN"/>
    <property type="match status" value="1"/>
</dbReference>
<dbReference type="RefSeq" id="WP_022110064.1">
    <property type="nucleotide sequence ID" value="NZ_DAWEHA010000008.1"/>
</dbReference>
<accession>A0A4Y8UT26</accession>
<comment type="caution">
    <text evidence="3">The sequence shown here is derived from an EMBL/GenBank/DDBJ whole genome shotgun (WGS) entry which is preliminary data.</text>
</comment>
<dbReference type="GO" id="GO:0003676">
    <property type="term" value="F:nucleic acid binding"/>
    <property type="evidence" value="ECO:0007669"/>
    <property type="project" value="InterPro"/>
</dbReference>
<dbReference type="InterPro" id="IPR011335">
    <property type="entry name" value="Restrct_endonuc-II-like"/>
</dbReference>
<protein>
    <recommendedName>
        <fullName evidence="2">UPF0102 protein EXN75_15760</fullName>
    </recommendedName>
</protein>
<reference evidence="3 4" key="1">
    <citation type="submission" date="2019-02" db="EMBL/GenBank/DDBJ databases">
        <title>Draft Genome Sequence of the Prevotella sp. BCRC 81118, Isolated from Human Feces.</title>
        <authorList>
            <person name="Huang C.-H."/>
        </authorList>
    </citation>
    <scope>NUCLEOTIDE SEQUENCE [LARGE SCALE GENOMIC DNA]</scope>
    <source>
        <strain evidence="3 4">BCRC 81118</strain>
    </source>
</reference>
<dbReference type="Pfam" id="PF02021">
    <property type="entry name" value="UPF0102"/>
    <property type="match status" value="1"/>
</dbReference>
<dbReference type="HAMAP" id="MF_00048">
    <property type="entry name" value="UPF0102"/>
    <property type="match status" value="1"/>
</dbReference>
<dbReference type="CDD" id="cd20736">
    <property type="entry name" value="PoNe_Nuclease"/>
    <property type="match status" value="1"/>
</dbReference>
<evidence type="ECO:0000256" key="1">
    <source>
        <dbReference type="ARBA" id="ARBA00006738"/>
    </source>
</evidence>
<dbReference type="Proteomes" id="UP000297872">
    <property type="component" value="Unassembled WGS sequence"/>
</dbReference>
<dbReference type="PANTHER" id="PTHR34039">
    <property type="entry name" value="UPF0102 PROTEIN YRAN"/>
    <property type="match status" value="1"/>
</dbReference>
<keyword evidence="4" id="KW-1185">Reference proteome</keyword>
<dbReference type="SUPFAM" id="SSF52980">
    <property type="entry name" value="Restriction endonuclease-like"/>
    <property type="match status" value="1"/>
</dbReference>
<dbReference type="NCBIfam" id="NF009150">
    <property type="entry name" value="PRK12497.1-3"/>
    <property type="match status" value="1"/>
</dbReference>
<evidence type="ECO:0000313" key="4">
    <source>
        <dbReference type="Proteomes" id="UP000297872"/>
    </source>
</evidence>
<proteinExistence type="inferred from homology"/>
<sequence>MAEHNELGKWGEDEAARFLQRKGFTILERDWRVGKRDLDIIALKEDGKLLVFVEVKTRRNDVYLQPEEAVNTTKMRNIAIAANAYVKQNMIDCEIRFDIISVIGMRPHVESIDWIEDAFNPLLL</sequence>
<evidence type="ECO:0000313" key="3">
    <source>
        <dbReference type="EMBL" id="TFH70937.1"/>
    </source>
</evidence>
<dbReference type="InterPro" id="IPR003509">
    <property type="entry name" value="UPF0102_YraN-like"/>
</dbReference>
<name>A0A4Y8UT26_9BACT</name>
<organism evidence="3 4">
    <name type="scientific">Segatella hominis</name>
    <dbReference type="NCBI Taxonomy" id="2518605"/>
    <lineage>
        <taxon>Bacteria</taxon>
        <taxon>Pseudomonadati</taxon>
        <taxon>Bacteroidota</taxon>
        <taxon>Bacteroidia</taxon>
        <taxon>Bacteroidales</taxon>
        <taxon>Prevotellaceae</taxon>
        <taxon>Segatella</taxon>
    </lineage>
</organism>
<dbReference type="OrthoDB" id="9802516at2"/>